<organism evidence="1 2">
    <name type="scientific">Haemaphysalis longicornis</name>
    <name type="common">Bush tick</name>
    <dbReference type="NCBI Taxonomy" id="44386"/>
    <lineage>
        <taxon>Eukaryota</taxon>
        <taxon>Metazoa</taxon>
        <taxon>Ecdysozoa</taxon>
        <taxon>Arthropoda</taxon>
        <taxon>Chelicerata</taxon>
        <taxon>Arachnida</taxon>
        <taxon>Acari</taxon>
        <taxon>Parasitiformes</taxon>
        <taxon>Ixodida</taxon>
        <taxon>Ixodoidea</taxon>
        <taxon>Ixodidae</taxon>
        <taxon>Haemaphysalinae</taxon>
        <taxon>Haemaphysalis</taxon>
    </lineage>
</organism>
<keyword evidence="2" id="KW-1185">Reference proteome</keyword>
<comment type="caution">
    <text evidence="1">The sequence shown here is derived from an EMBL/GenBank/DDBJ whole genome shotgun (WGS) entry which is preliminary data.</text>
</comment>
<sequence length="156" mass="18142">MGARLANLLEARNSIKARWRKQRLNKRLRKKTAERNRKIEEHALALNTQKWDEICALTHGRMRMGGKWNLLKKLIDDKQWKGNQQLALDKLMHNLRTSGMTDENIFDKLASIYLSNHSVKKTCKTKPPSNAFMPSKKPYIRSCGPYFSALRALPRP</sequence>
<reference evidence="1 2" key="1">
    <citation type="journal article" date="2020" name="Cell">
        <title>Large-Scale Comparative Analyses of Tick Genomes Elucidate Their Genetic Diversity and Vector Capacities.</title>
        <authorList>
            <consortium name="Tick Genome and Microbiome Consortium (TIGMIC)"/>
            <person name="Jia N."/>
            <person name="Wang J."/>
            <person name="Shi W."/>
            <person name="Du L."/>
            <person name="Sun Y."/>
            <person name="Zhan W."/>
            <person name="Jiang J.F."/>
            <person name="Wang Q."/>
            <person name="Zhang B."/>
            <person name="Ji P."/>
            <person name="Bell-Sakyi L."/>
            <person name="Cui X.M."/>
            <person name="Yuan T.T."/>
            <person name="Jiang B.G."/>
            <person name="Yang W.F."/>
            <person name="Lam T.T."/>
            <person name="Chang Q.C."/>
            <person name="Ding S.J."/>
            <person name="Wang X.J."/>
            <person name="Zhu J.G."/>
            <person name="Ruan X.D."/>
            <person name="Zhao L."/>
            <person name="Wei J.T."/>
            <person name="Ye R.Z."/>
            <person name="Que T.C."/>
            <person name="Du C.H."/>
            <person name="Zhou Y.H."/>
            <person name="Cheng J.X."/>
            <person name="Dai P.F."/>
            <person name="Guo W.B."/>
            <person name="Han X.H."/>
            <person name="Huang E.J."/>
            <person name="Li L.F."/>
            <person name="Wei W."/>
            <person name="Gao Y.C."/>
            <person name="Liu J.Z."/>
            <person name="Shao H.Z."/>
            <person name="Wang X."/>
            <person name="Wang C.C."/>
            <person name="Yang T.C."/>
            <person name="Huo Q.B."/>
            <person name="Li W."/>
            <person name="Chen H.Y."/>
            <person name="Chen S.E."/>
            <person name="Zhou L.G."/>
            <person name="Ni X.B."/>
            <person name="Tian J.H."/>
            <person name="Sheng Y."/>
            <person name="Liu T."/>
            <person name="Pan Y.S."/>
            <person name="Xia L.Y."/>
            <person name="Li J."/>
            <person name="Zhao F."/>
            <person name="Cao W.C."/>
        </authorList>
    </citation>
    <scope>NUCLEOTIDE SEQUENCE [LARGE SCALE GENOMIC DNA]</scope>
    <source>
        <strain evidence="1">HaeL-2018</strain>
    </source>
</reference>
<dbReference type="AlphaFoldDB" id="A0A9J6GXH2"/>
<evidence type="ECO:0000313" key="2">
    <source>
        <dbReference type="Proteomes" id="UP000821853"/>
    </source>
</evidence>
<accession>A0A9J6GXH2</accession>
<protein>
    <submittedName>
        <fullName evidence="1">Uncharacterized protein</fullName>
    </submittedName>
</protein>
<evidence type="ECO:0000313" key="1">
    <source>
        <dbReference type="EMBL" id="KAH9379304.1"/>
    </source>
</evidence>
<dbReference type="EMBL" id="JABSTR010000009">
    <property type="protein sequence ID" value="KAH9379304.1"/>
    <property type="molecule type" value="Genomic_DNA"/>
</dbReference>
<dbReference type="Proteomes" id="UP000821853">
    <property type="component" value="Unassembled WGS sequence"/>
</dbReference>
<gene>
    <name evidence="1" type="ORF">HPB48_007825</name>
</gene>
<dbReference type="OrthoDB" id="6513346at2759"/>
<dbReference type="VEuPathDB" id="VectorBase:HLOH_042936"/>
<name>A0A9J6GXH2_HAELO</name>
<proteinExistence type="predicted"/>